<sequence>MLIPDTCDDSRQYTGQVLQCRESICIAASPSVSCRAGAGTHSHTKLSEGLVHRLYC</sequence>
<proteinExistence type="predicted"/>
<organism evidence="1">
    <name type="scientific">Anguilla anguilla</name>
    <name type="common">European freshwater eel</name>
    <name type="synonym">Muraena anguilla</name>
    <dbReference type="NCBI Taxonomy" id="7936"/>
    <lineage>
        <taxon>Eukaryota</taxon>
        <taxon>Metazoa</taxon>
        <taxon>Chordata</taxon>
        <taxon>Craniata</taxon>
        <taxon>Vertebrata</taxon>
        <taxon>Euteleostomi</taxon>
        <taxon>Actinopterygii</taxon>
        <taxon>Neopterygii</taxon>
        <taxon>Teleostei</taxon>
        <taxon>Anguilliformes</taxon>
        <taxon>Anguillidae</taxon>
        <taxon>Anguilla</taxon>
    </lineage>
</organism>
<reference evidence="1" key="2">
    <citation type="journal article" date="2015" name="Fish Shellfish Immunol.">
        <title>Early steps in the European eel (Anguilla anguilla)-Vibrio vulnificus interaction in the gills: Role of the RtxA13 toxin.</title>
        <authorList>
            <person name="Callol A."/>
            <person name="Pajuelo D."/>
            <person name="Ebbesson L."/>
            <person name="Teles M."/>
            <person name="MacKenzie S."/>
            <person name="Amaro C."/>
        </authorList>
    </citation>
    <scope>NUCLEOTIDE SEQUENCE</scope>
</reference>
<evidence type="ECO:0000313" key="1">
    <source>
        <dbReference type="EMBL" id="JAH30601.1"/>
    </source>
</evidence>
<dbReference type="EMBL" id="GBXM01077976">
    <property type="protein sequence ID" value="JAH30601.1"/>
    <property type="molecule type" value="Transcribed_RNA"/>
</dbReference>
<name>A0A0E9RN53_ANGAN</name>
<reference evidence="1" key="1">
    <citation type="submission" date="2014-11" db="EMBL/GenBank/DDBJ databases">
        <authorList>
            <person name="Amaro Gonzalez C."/>
        </authorList>
    </citation>
    <scope>NUCLEOTIDE SEQUENCE</scope>
</reference>
<dbReference type="AlphaFoldDB" id="A0A0E9RN53"/>
<accession>A0A0E9RN53</accession>
<protein>
    <submittedName>
        <fullName evidence="1">Uncharacterized protein</fullName>
    </submittedName>
</protein>